<gene>
    <name evidence="2" type="ORF">NCTC11661_00763</name>
    <name evidence="3" type="ORF">NCTC12929_00847</name>
</gene>
<evidence type="ECO:0008006" key="6">
    <source>
        <dbReference type="Google" id="ProtNLM"/>
    </source>
</evidence>
<reference evidence="2 4" key="1">
    <citation type="submission" date="2018-06" db="EMBL/GenBank/DDBJ databases">
        <authorList>
            <consortium name="Pathogen Informatics"/>
            <person name="Doyle S."/>
        </authorList>
    </citation>
    <scope>NUCLEOTIDE SEQUENCE [LARGE SCALE GENOMIC DNA]</scope>
    <source>
        <strain evidence="2 4">NCTC11661</strain>
    </source>
</reference>
<dbReference type="RefSeq" id="WP_002662101.1">
    <property type="nucleotide sequence ID" value="NZ_UFTJ01000001.1"/>
</dbReference>
<dbReference type="Proteomes" id="UP000255515">
    <property type="component" value="Unassembled WGS sequence"/>
</dbReference>
<evidence type="ECO:0000256" key="1">
    <source>
        <dbReference type="SAM" id="Phobius"/>
    </source>
</evidence>
<reference evidence="3 5" key="2">
    <citation type="submission" date="2018-11" db="EMBL/GenBank/DDBJ databases">
        <authorList>
            <consortium name="Pathogen Informatics"/>
        </authorList>
    </citation>
    <scope>NUCLEOTIDE SEQUENCE [LARGE SCALE GENOMIC DNA]</scope>
    <source>
        <strain evidence="3 5">NCTC12929</strain>
    </source>
</reference>
<evidence type="ECO:0000313" key="5">
    <source>
        <dbReference type="Proteomes" id="UP000270205"/>
    </source>
</evidence>
<feature type="transmembrane region" description="Helical" evidence="1">
    <location>
        <begin position="122"/>
        <end position="142"/>
    </location>
</feature>
<feature type="transmembrane region" description="Helical" evidence="1">
    <location>
        <begin position="46"/>
        <end position="67"/>
    </location>
</feature>
<organism evidence="2 4">
    <name type="scientific">Bergeyella zoohelcum</name>
    <dbReference type="NCBI Taxonomy" id="1015"/>
    <lineage>
        <taxon>Bacteria</taxon>
        <taxon>Pseudomonadati</taxon>
        <taxon>Bacteroidota</taxon>
        <taxon>Flavobacteriia</taxon>
        <taxon>Flavobacteriales</taxon>
        <taxon>Weeksellaceae</taxon>
        <taxon>Bergeyella</taxon>
    </lineage>
</organism>
<sequence length="147" mass="16450">MDKIVLNAHRGFAYLALLLVAVFVFALLAAMLGYSGKINKLLRKSTLFTMIFFHVQFIAGLLMLFTSKGFQAILDSGNVMKNLMGDAYNRVTFIEHPTSMLIAAVLMTIVNKKVKTNDRLTTGIVIMSAIALLLFFYAFPFARLFNK</sequence>
<dbReference type="EMBL" id="UYIV01000001">
    <property type="protein sequence ID" value="VDH03461.1"/>
    <property type="molecule type" value="Genomic_DNA"/>
</dbReference>
<feature type="transmembrane region" description="Helical" evidence="1">
    <location>
        <begin position="87"/>
        <end position="110"/>
    </location>
</feature>
<evidence type="ECO:0000313" key="3">
    <source>
        <dbReference type="EMBL" id="VDH03461.1"/>
    </source>
</evidence>
<dbReference type="EMBL" id="UFTJ01000001">
    <property type="protein sequence ID" value="SSZ47100.1"/>
    <property type="molecule type" value="Genomic_DNA"/>
</dbReference>
<name>A0A376C1H4_9FLAO</name>
<dbReference type="AlphaFoldDB" id="A0A376C1H4"/>
<dbReference type="Proteomes" id="UP000270205">
    <property type="component" value="Unassembled WGS sequence"/>
</dbReference>
<accession>A0A376C1H4</accession>
<protein>
    <recommendedName>
        <fullName evidence="6">50S ribosomal protein L27</fullName>
    </recommendedName>
</protein>
<proteinExistence type="predicted"/>
<feature type="transmembrane region" description="Helical" evidence="1">
    <location>
        <begin position="12"/>
        <end position="34"/>
    </location>
</feature>
<keyword evidence="1" id="KW-1133">Transmembrane helix</keyword>
<keyword evidence="1" id="KW-0812">Transmembrane</keyword>
<keyword evidence="1" id="KW-0472">Membrane</keyword>
<evidence type="ECO:0000313" key="2">
    <source>
        <dbReference type="EMBL" id="SSZ47100.1"/>
    </source>
</evidence>
<evidence type="ECO:0000313" key="4">
    <source>
        <dbReference type="Proteomes" id="UP000255515"/>
    </source>
</evidence>